<keyword evidence="11 23" id="KW-0472">Membrane</keyword>
<keyword evidence="10 23" id="KW-1133">Transmembrane helix</keyword>
<comment type="pathway">
    <text evidence="2">Cell wall biogenesis; peptidoglycan biosynthesis.</text>
</comment>
<dbReference type="InterPro" id="IPR018365">
    <property type="entry name" value="Cell_cycle_FtsW-rel_CS"/>
</dbReference>
<feature type="transmembrane region" description="Helical" evidence="23">
    <location>
        <begin position="47"/>
        <end position="68"/>
    </location>
</feature>
<evidence type="ECO:0000256" key="14">
    <source>
        <dbReference type="ARBA" id="ARBA00032370"/>
    </source>
</evidence>
<evidence type="ECO:0000256" key="3">
    <source>
        <dbReference type="ARBA" id="ARBA00022475"/>
    </source>
</evidence>
<evidence type="ECO:0000256" key="5">
    <source>
        <dbReference type="ARBA" id="ARBA00022676"/>
    </source>
</evidence>
<evidence type="ECO:0000256" key="18">
    <source>
        <dbReference type="ARBA" id="ARBA00041418"/>
    </source>
</evidence>
<feature type="transmembrane region" description="Helical" evidence="23">
    <location>
        <begin position="145"/>
        <end position="165"/>
    </location>
</feature>
<dbReference type="Proteomes" id="UP000269438">
    <property type="component" value="Unassembled WGS sequence"/>
</dbReference>
<dbReference type="OrthoDB" id="9768187at2"/>
<evidence type="ECO:0000256" key="2">
    <source>
        <dbReference type="ARBA" id="ARBA00004752"/>
    </source>
</evidence>
<dbReference type="PANTHER" id="PTHR30474:SF2">
    <property type="entry name" value="PEPTIDOGLYCAN GLYCOSYLTRANSFERASE FTSW-RELATED"/>
    <property type="match status" value="1"/>
</dbReference>
<dbReference type="PROSITE" id="PS00428">
    <property type="entry name" value="FTSW_RODA_SPOVE"/>
    <property type="match status" value="1"/>
</dbReference>
<evidence type="ECO:0000256" key="19">
    <source>
        <dbReference type="ARBA" id="ARBA00044770"/>
    </source>
</evidence>
<dbReference type="AlphaFoldDB" id="A0A3L7AR21"/>
<dbReference type="PANTHER" id="PTHR30474">
    <property type="entry name" value="CELL CYCLE PROTEIN"/>
    <property type="match status" value="1"/>
</dbReference>
<evidence type="ECO:0000313" key="24">
    <source>
        <dbReference type="EMBL" id="RLP82827.1"/>
    </source>
</evidence>
<evidence type="ECO:0000256" key="16">
    <source>
        <dbReference type="ARBA" id="ARBA00038053"/>
    </source>
</evidence>
<dbReference type="GO" id="GO:0009252">
    <property type="term" value="P:peptidoglycan biosynthetic process"/>
    <property type="evidence" value="ECO:0007669"/>
    <property type="project" value="UniProtKB-KW"/>
</dbReference>
<dbReference type="GO" id="GO:0051301">
    <property type="term" value="P:cell division"/>
    <property type="evidence" value="ECO:0007669"/>
    <property type="project" value="UniProtKB-KW"/>
</dbReference>
<gene>
    <name evidence="24" type="primary">ftsW</name>
    <name evidence="24" type="ORF">D9V34_06105</name>
</gene>
<keyword evidence="9" id="KW-0573">Peptidoglycan synthesis</keyword>
<accession>A0A3L7AR21</accession>
<keyword evidence="25" id="KW-1185">Reference proteome</keyword>
<protein>
    <recommendedName>
        <fullName evidence="17">Probable peptidoglycan glycosyltransferase FtsW</fullName>
        <ecNumber evidence="19">2.4.99.28</ecNumber>
    </recommendedName>
    <alternativeName>
        <fullName evidence="18">Cell division protein FtsW</fullName>
    </alternativeName>
    <alternativeName>
        <fullName evidence="15">Cell wall polymerase</fullName>
    </alternativeName>
    <alternativeName>
        <fullName evidence="14">Peptidoglycan polymerase</fullName>
    </alternativeName>
</protein>
<evidence type="ECO:0000256" key="11">
    <source>
        <dbReference type="ARBA" id="ARBA00023136"/>
    </source>
</evidence>
<evidence type="ECO:0000256" key="23">
    <source>
        <dbReference type="SAM" id="Phobius"/>
    </source>
</evidence>
<dbReference type="GO" id="GO:0005886">
    <property type="term" value="C:plasma membrane"/>
    <property type="evidence" value="ECO:0007669"/>
    <property type="project" value="UniProtKB-SubCell"/>
</dbReference>
<keyword evidence="12" id="KW-0131">Cell cycle</keyword>
<dbReference type="InterPro" id="IPR001182">
    <property type="entry name" value="FtsW/RodA"/>
</dbReference>
<evidence type="ECO:0000256" key="17">
    <source>
        <dbReference type="ARBA" id="ARBA00041185"/>
    </source>
</evidence>
<feature type="transmembrane region" description="Helical" evidence="23">
    <location>
        <begin position="113"/>
        <end position="133"/>
    </location>
</feature>
<keyword evidence="8" id="KW-0133">Cell shape</keyword>
<organism evidence="24 25">
    <name type="scientific">Mycetocola lacteus</name>
    <dbReference type="NCBI Taxonomy" id="76637"/>
    <lineage>
        <taxon>Bacteria</taxon>
        <taxon>Bacillati</taxon>
        <taxon>Actinomycetota</taxon>
        <taxon>Actinomycetes</taxon>
        <taxon>Micrococcales</taxon>
        <taxon>Microbacteriaceae</taxon>
        <taxon>Mycetocola</taxon>
    </lineage>
</organism>
<feature type="transmembrane region" description="Helical" evidence="23">
    <location>
        <begin position="225"/>
        <end position="243"/>
    </location>
</feature>
<evidence type="ECO:0000256" key="8">
    <source>
        <dbReference type="ARBA" id="ARBA00022960"/>
    </source>
</evidence>
<evidence type="ECO:0000256" key="12">
    <source>
        <dbReference type="ARBA" id="ARBA00023306"/>
    </source>
</evidence>
<dbReference type="GO" id="GO:0071555">
    <property type="term" value="P:cell wall organization"/>
    <property type="evidence" value="ECO:0007669"/>
    <property type="project" value="UniProtKB-KW"/>
</dbReference>
<feature type="transmembrane region" description="Helical" evidence="23">
    <location>
        <begin position="88"/>
        <end position="106"/>
    </location>
</feature>
<feature type="transmembrane region" description="Helical" evidence="23">
    <location>
        <begin position="377"/>
        <end position="399"/>
    </location>
</feature>
<keyword evidence="4" id="KW-0132">Cell division</keyword>
<comment type="subcellular location">
    <subcellularLocation>
        <location evidence="1">Cell membrane</location>
        <topology evidence="1">Multi-pass membrane protein</topology>
    </subcellularLocation>
</comment>
<evidence type="ECO:0000256" key="10">
    <source>
        <dbReference type="ARBA" id="ARBA00022989"/>
    </source>
</evidence>
<keyword evidence="6" id="KW-0808">Transferase</keyword>
<comment type="function">
    <text evidence="21">Peptidoglycan polymerase that is essential for cell division.</text>
</comment>
<evidence type="ECO:0000256" key="9">
    <source>
        <dbReference type="ARBA" id="ARBA00022984"/>
    </source>
</evidence>
<feature type="transmembrane region" description="Helical" evidence="23">
    <location>
        <begin position="346"/>
        <end position="365"/>
    </location>
</feature>
<feature type="transmembrane region" description="Helical" evidence="23">
    <location>
        <begin position="201"/>
        <end position="218"/>
    </location>
</feature>
<dbReference type="GO" id="GO:0008360">
    <property type="term" value="P:regulation of cell shape"/>
    <property type="evidence" value="ECO:0007669"/>
    <property type="project" value="UniProtKB-KW"/>
</dbReference>
<feature type="transmembrane region" description="Helical" evidence="23">
    <location>
        <begin position="177"/>
        <end position="195"/>
    </location>
</feature>
<sequence>MVEPALRPRSSRSGEEAPVDSPVSTPQDKTTARVSVGKLFSPQSSTYYLLLGTTIFLVLIGLVMVLSASSVDSWLDDKGFFGGFWKQATFAVIGIPLMLIISRFSLEFWKKWAWVLLGITLMLQLLVFTPLGIEDGGNRNWISLGVFTAQPSEAVKLALCIWLGVVLGRKYNMLDNWRHVVIPVVPVSIVALGLVQLGHDLGTVMIMAVLVFGGLFFANVKLRYLAVPILLAGVAVIFFVMTSQNRTDRIGSFLEEGCADYNGLCWQPLHGTWALANGGVFGLGLGNSREKFSWLPAASNDYIFAIIGEELGLIGAIVVLALFTLLTIGFIRVIRSATDPMVRITTGAILVWIVGQALVNIAVVLRLLPVLGVPLPLLSQGGTALITSLAAIGVVLSFARGQSQNNMREASVVSAQKSE</sequence>
<dbReference type="EMBL" id="RCUY01000005">
    <property type="protein sequence ID" value="RLP82827.1"/>
    <property type="molecule type" value="Genomic_DNA"/>
</dbReference>
<keyword evidence="13" id="KW-0961">Cell wall biogenesis/degradation</keyword>
<evidence type="ECO:0000256" key="4">
    <source>
        <dbReference type="ARBA" id="ARBA00022618"/>
    </source>
</evidence>
<keyword evidence="3" id="KW-1003">Cell membrane</keyword>
<dbReference type="GO" id="GO:0008955">
    <property type="term" value="F:peptidoglycan glycosyltransferase activity"/>
    <property type="evidence" value="ECO:0007669"/>
    <property type="project" value="UniProtKB-EC"/>
</dbReference>
<evidence type="ECO:0000256" key="7">
    <source>
        <dbReference type="ARBA" id="ARBA00022692"/>
    </source>
</evidence>
<dbReference type="GO" id="GO:0032153">
    <property type="term" value="C:cell division site"/>
    <property type="evidence" value="ECO:0007669"/>
    <property type="project" value="TreeGrafter"/>
</dbReference>
<comment type="similarity">
    <text evidence="16">Belongs to the SEDS family. FtsW subfamily.</text>
</comment>
<evidence type="ECO:0000256" key="15">
    <source>
        <dbReference type="ARBA" id="ARBA00033270"/>
    </source>
</evidence>
<dbReference type="InterPro" id="IPR013437">
    <property type="entry name" value="FtsW"/>
</dbReference>
<evidence type="ECO:0000256" key="21">
    <source>
        <dbReference type="ARBA" id="ARBA00049966"/>
    </source>
</evidence>
<evidence type="ECO:0000256" key="22">
    <source>
        <dbReference type="SAM" id="MobiDB-lite"/>
    </source>
</evidence>
<comment type="caution">
    <text evidence="24">The sequence shown here is derived from an EMBL/GenBank/DDBJ whole genome shotgun (WGS) entry which is preliminary data.</text>
</comment>
<reference evidence="24 25" key="1">
    <citation type="submission" date="2018-10" db="EMBL/GenBank/DDBJ databases">
        <authorList>
            <person name="Li J."/>
        </authorList>
    </citation>
    <scope>NUCLEOTIDE SEQUENCE [LARGE SCALE GENOMIC DNA]</scope>
    <source>
        <strain evidence="24 25">JCM 11654</strain>
    </source>
</reference>
<keyword evidence="5" id="KW-0328">Glycosyltransferase</keyword>
<evidence type="ECO:0000313" key="25">
    <source>
        <dbReference type="Proteomes" id="UP000269438"/>
    </source>
</evidence>
<dbReference type="GO" id="GO:0015648">
    <property type="term" value="F:lipid-linked peptidoglycan transporter activity"/>
    <property type="evidence" value="ECO:0007669"/>
    <property type="project" value="TreeGrafter"/>
</dbReference>
<evidence type="ECO:0000256" key="1">
    <source>
        <dbReference type="ARBA" id="ARBA00004651"/>
    </source>
</evidence>
<evidence type="ECO:0000256" key="6">
    <source>
        <dbReference type="ARBA" id="ARBA00022679"/>
    </source>
</evidence>
<dbReference type="NCBIfam" id="TIGR02614">
    <property type="entry name" value="ftsW"/>
    <property type="match status" value="1"/>
</dbReference>
<name>A0A3L7AR21_9MICO</name>
<proteinExistence type="inferred from homology"/>
<dbReference type="EC" id="2.4.99.28" evidence="19"/>
<keyword evidence="7 23" id="KW-0812">Transmembrane</keyword>
<comment type="catalytic activity">
    <reaction evidence="20">
        <text>[GlcNAc-(1-&gt;4)-Mur2Ac(oyl-L-Ala-gamma-D-Glu-L-Lys-D-Ala-D-Ala)](n)-di-trans,octa-cis-undecaprenyl diphosphate + beta-D-GlcNAc-(1-&gt;4)-Mur2Ac(oyl-L-Ala-gamma-D-Glu-L-Lys-D-Ala-D-Ala)-di-trans,octa-cis-undecaprenyl diphosphate = [GlcNAc-(1-&gt;4)-Mur2Ac(oyl-L-Ala-gamma-D-Glu-L-Lys-D-Ala-D-Ala)](n+1)-di-trans,octa-cis-undecaprenyl diphosphate + di-trans,octa-cis-undecaprenyl diphosphate + H(+)</text>
        <dbReference type="Rhea" id="RHEA:23708"/>
        <dbReference type="Rhea" id="RHEA-COMP:9602"/>
        <dbReference type="Rhea" id="RHEA-COMP:9603"/>
        <dbReference type="ChEBI" id="CHEBI:15378"/>
        <dbReference type="ChEBI" id="CHEBI:58405"/>
        <dbReference type="ChEBI" id="CHEBI:60033"/>
        <dbReference type="ChEBI" id="CHEBI:78435"/>
        <dbReference type="EC" id="2.4.99.28"/>
    </reaction>
</comment>
<feature type="transmembrane region" description="Helical" evidence="23">
    <location>
        <begin position="311"/>
        <end position="334"/>
    </location>
</feature>
<feature type="region of interest" description="Disordered" evidence="22">
    <location>
        <begin position="1"/>
        <end position="30"/>
    </location>
</feature>
<dbReference type="Pfam" id="PF01098">
    <property type="entry name" value="FTSW_RODA_SPOVE"/>
    <property type="match status" value="1"/>
</dbReference>
<evidence type="ECO:0000256" key="13">
    <source>
        <dbReference type="ARBA" id="ARBA00023316"/>
    </source>
</evidence>
<evidence type="ECO:0000256" key="20">
    <source>
        <dbReference type="ARBA" id="ARBA00049902"/>
    </source>
</evidence>